<dbReference type="AlphaFoldDB" id="A0A5N6DNS8"/>
<keyword evidence="2" id="KW-1185">Reference proteome</keyword>
<protein>
    <submittedName>
        <fullName evidence="1">Uncharacterized protein</fullName>
    </submittedName>
</protein>
<name>A0A5N6DNS8_ASPPA</name>
<dbReference type="VEuPathDB" id="FungiDB:BDV34DRAFT_79246"/>
<dbReference type="EMBL" id="ML734961">
    <property type="protein sequence ID" value="KAB8206801.1"/>
    <property type="molecule type" value="Genomic_DNA"/>
</dbReference>
<proteinExistence type="predicted"/>
<evidence type="ECO:0000313" key="2">
    <source>
        <dbReference type="Proteomes" id="UP000326532"/>
    </source>
</evidence>
<accession>A0A5N6DNS8</accession>
<reference evidence="1 2" key="1">
    <citation type="submission" date="2019-04" db="EMBL/GenBank/DDBJ databases">
        <title>Fungal friends and foes A comparative genomics study of 23 Aspergillus species from section Flavi.</title>
        <authorList>
            <consortium name="DOE Joint Genome Institute"/>
            <person name="Kjaerbolling I."/>
            <person name="Vesth T.C."/>
            <person name="Frisvad J.C."/>
            <person name="Nybo J.L."/>
            <person name="Theobald S."/>
            <person name="Kildgaard S."/>
            <person name="Petersen T.I."/>
            <person name="Kuo A."/>
            <person name="Sato A."/>
            <person name="Lyhne E.K."/>
            <person name="Kogle M.E."/>
            <person name="Wiebenga A."/>
            <person name="Kun R.S."/>
            <person name="Lubbers R.J."/>
            <person name="Makela M.R."/>
            <person name="Barry K."/>
            <person name="Chovatia M."/>
            <person name="Clum A."/>
            <person name="Daum C."/>
            <person name="Haridas S."/>
            <person name="He G."/>
            <person name="LaButti K."/>
            <person name="Lipzen A."/>
            <person name="Mondo S."/>
            <person name="Pangilinan J."/>
            <person name="Riley R."/>
            <person name="Salamov A."/>
            <person name="Simmons B.A."/>
            <person name="Magnuson J.K."/>
            <person name="Henrissat B."/>
            <person name="Mortensen U.H."/>
            <person name="Larsen T.O."/>
            <person name="De vries R.P."/>
            <person name="Grigoriev I.V."/>
            <person name="Machida M."/>
            <person name="Baker S.E."/>
            <person name="Andersen M.R."/>
        </authorList>
    </citation>
    <scope>NUCLEOTIDE SEQUENCE [LARGE SCALE GENOMIC DNA]</scope>
    <source>
        <strain evidence="1 2">CBS 117618</strain>
    </source>
</reference>
<sequence length="181" mass="20731">MTYLVTSRSTVLRSCPMRLNDQRKRQGQFPDLHLLKGKKKIGEPVRAELAGECVGNDDRFLTIPVLFFVLVWIESREICAADWAQRSHRFSSIIGSFICQMRCRLFRCHWHGLDVNLRVDRRLMISPAGPNIRDASGLQKNPCEFPMPDSCMTTVCCRVVQYTRQAYLPVVTLSELLKSLG</sequence>
<evidence type="ECO:0000313" key="1">
    <source>
        <dbReference type="EMBL" id="KAB8206801.1"/>
    </source>
</evidence>
<organism evidence="1 2">
    <name type="scientific">Aspergillus parasiticus</name>
    <dbReference type="NCBI Taxonomy" id="5067"/>
    <lineage>
        <taxon>Eukaryota</taxon>
        <taxon>Fungi</taxon>
        <taxon>Dikarya</taxon>
        <taxon>Ascomycota</taxon>
        <taxon>Pezizomycotina</taxon>
        <taxon>Eurotiomycetes</taxon>
        <taxon>Eurotiomycetidae</taxon>
        <taxon>Eurotiales</taxon>
        <taxon>Aspergillaceae</taxon>
        <taxon>Aspergillus</taxon>
        <taxon>Aspergillus subgen. Circumdati</taxon>
    </lineage>
</organism>
<gene>
    <name evidence="1" type="ORF">BDV34DRAFT_79246</name>
</gene>
<dbReference type="Proteomes" id="UP000326532">
    <property type="component" value="Unassembled WGS sequence"/>
</dbReference>